<name>A0A8H3ESZ8_9LECA</name>
<sequence>MASVFPVAFSNIAAIETMMAGFGNARCKSLGIGRQDNYNHIIHRPRDAHQDPKTKTILGRIYQHRVFTVNQPNGRIIWVFERSKDNMLFLISPRKGPLAYKVWLSSESFSETLWLYGQNFQAEEKAAELRGPSDLQQWLRANRPQDAGTTGEYTNYKAHIAQLAAPSQRENNSTAHTVAPTDNEATLPAIPSSAVDEDVQPEKDIGDIATNLPSAPHIAVPTSTTSKPILKPISKATSKTASTTASTTASKKKPATRPRKTATPAPSSRSLRSAGKAETLEDGTTRAGKRKADDAELDGEKVGKVKKPPVPLPELNRPPRLDAPKAKPKSKKRKYISAAARIITEKEYENHCKQLLYDWSPPTLQDSSDKMDLDGIDFVSQIRSLPFKHDFRDHSRKTLIRYNAKTQDIFGGRYGLEGEAITIEVSASAKP</sequence>
<evidence type="ECO:0000256" key="1">
    <source>
        <dbReference type="SAM" id="MobiDB-lite"/>
    </source>
</evidence>
<proteinExistence type="predicted"/>
<keyword evidence="3" id="KW-1185">Reference proteome</keyword>
<dbReference type="AlphaFoldDB" id="A0A8H3ESZ8"/>
<accession>A0A8H3ESZ8</accession>
<feature type="compositionally biased region" description="Basic residues" evidence="1">
    <location>
        <begin position="250"/>
        <end position="260"/>
    </location>
</feature>
<evidence type="ECO:0000313" key="2">
    <source>
        <dbReference type="EMBL" id="CAF9912166.1"/>
    </source>
</evidence>
<gene>
    <name evidence="2" type="ORF">GOMPHAMPRED_007576</name>
</gene>
<feature type="region of interest" description="Disordered" evidence="1">
    <location>
        <begin position="164"/>
        <end position="333"/>
    </location>
</feature>
<dbReference type="EMBL" id="CAJPDQ010000007">
    <property type="protein sequence ID" value="CAF9912166.1"/>
    <property type="molecule type" value="Genomic_DNA"/>
</dbReference>
<protein>
    <submittedName>
        <fullName evidence="2">Uncharacterized protein</fullName>
    </submittedName>
</protein>
<reference evidence="2" key="1">
    <citation type="submission" date="2021-03" db="EMBL/GenBank/DDBJ databases">
        <authorList>
            <person name="Tagirdzhanova G."/>
        </authorList>
    </citation>
    <scope>NUCLEOTIDE SEQUENCE</scope>
</reference>
<comment type="caution">
    <text evidence="2">The sequence shown here is derived from an EMBL/GenBank/DDBJ whole genome shotgun (WGS) entry which is preliminary data.</text>
</comment>
<feature type="compositionally biased region" description="Low complexity" evidence="1">
    <location>
        <begin position="234"/>
        <end position="249"/>
    </location>
</feature>
<feature type="compositionally biased region" description="Basic and acidic residues" evidence="1">
    <location>
        <begin position="290"/>
        <end position="303"/>
    </location>
</feature>
<evidence type="ECO:0000313" key="3">
    <source>
        <dbReference type="Proteomes" id="UP000664169"/>
    </source>
</evidence>
<dbReference type="Proteomes" id="UP000664169">
    <property type="component" value="Unassembled WGS sequence"/>
</dbReference>
<organism evidence="2 3">
    <name type="scientific">Gomphillus americanus</name>
    <dbReference type="NCBI Taxonomy" id="1940652"/>
    <lineage>
        <taxon>Eukaryota</taxon>
        <taxon>Fungi</taxon>
        <taxon>Dikarya</taxon>
        <taxon>Ascomycota</taxon>
        <taxon>Pezizomycotina</taxon>
        <taxon>Lecanoromycetes</taxon>
        <taxon>OSLEUM clade</taxon>
        <taxon>Ostropomycetidae</taxon>
        <taxon>Ostropales</taxon>
        <taxon>Graphidaceae</taxon>
        <taxon>Gomphilloideae</taxon>
        <taxon>Gomphillus</taxon>
    </lineage>
</organism>